<feature type="region of interest" description="Disordered" evidence="1">
    <location>
        <begin position="45"/>
        <end position="67"/>
    </location>
</feature>
<proteinExistence type="predicted"/>
<feature type="signal peptide" evidence="2">
    <location>
        <begin position="1"/>
        <end position="21"/>
    </location>
</feature>
<protein>
    <submittedName>
        <fullName evidence="3">Uncharacterized protein</fullName>
    </submittedName>
</protein>
<evidence type="ECO:0000313" key="4">
    <source>
        <dbReference type="Proteomes" id="UP001201701"/>
    </source>
</evidence>
<sequence>MRRRALLLAGFTLLINPLPVAGVSQALAQMDWLTPGLESQRYDNLRRHPQRRPTYRQQPRGQKPAISLQRMRQLMRQIEPEYRRRVRLYGQARADEWLKRTAYRIGVEEGRRARRNLQ</sequence>
<evidence type="ECO:0000256" key="1">
    <source>
        <dbReference type="SAM" id="MobiDB-lite"/>
    </source>
</evidence>
<dbReference type="RefSeq" id="WP_239369699.1">
    <property type="nucleotide sequence ID" value="NZ_JAKREW010000035.1"/>
</dbReference>
<feature type="chain" id="PRO_5046230756" evidence="2">
    <location>
        <begin position="22"/>
        <end position="118"/>
    </location>
</feature>
<dbReference type="EMBL" id="JAKREW010000035">
    <property type="protein sequence ID" value="MCG7508181.1"/>
    <property type="molecule type" value="Genomic_DNA"/>
</dbReference>
<gene>
    <name evidence="3" type="ORF">L4923_24370</name>
</gene>
<reference evidence="3 4" key="1">
    <citation type="submission" date="2022-02" db="EMBL/GenBank/DDBJ databases">
        <title>Draft genome sequence of Mezorhizobium retamae strain IRAMC:0171 isolated from Retama raetam nodules.</title>
        <authorList>
            <person name="Bengaied R."/>
            <person name="Sbissi I."/>
            <person name="Huber K."/>
            <person name="Ghodbane F."/>
            <person name="Nouioui I."/>
            <person name="Tarhouni M."/>
            <person name="Gtari M."/>
        </authorList>
    </citation>
    <scope>NUCLEOTIDE SEQUENCE [LARGE SCALE GENOMIC DNA]</scope>
    <source>
        <strain evidence="3 4">IRAMC:0171</strain>
    </source>
</reference>
<keyword evidence="4" id="KW-1185">Reference proteome</keyword>
<name>A0ABS9QL79_9HYPH</name>
<dbReference type="Proteomes" id="UP001201701">
    <property type="component" value="Unassembled WGS sequence"/>
</dbReference>
<keyword evidence="2" id="KW-0732">Signal</keyword>
<accession>A0ABS9QL79</accession>
<organism evidence="3 4">
    <name type="scientific">Mesorhizobium retamae</name>
    <dbReference type="NCBI Taxonomy" id="2912854"/>
    <lineage>
        <taxon>Bacteria</taxon>
        <taxon>Pseudomonadati</taxon>
        <taxon>Pseudomonadota</taxon>
        <taxon>Alphaproteobacteria</taxon>
        <taxon>Hyphomicrobiales</taxon>
        <taxon>Phyllobacteriaceae</taxon>
        <taxon>Mesorhizobium</taxon>
    </lineage>
</organism>
<evidence type="ECO:0000256" key="2">
    <source>
        <dbReference type="SAM" id="SignalP"/>
    </source>
</evidence>
<evidence type="ECO:0000313" key="3">
    <source>
        <dbReference type="EMBL" id="MCG7508181.1"/>
    </source>
</evidence>
<comment type="caution">
    <text evidence="3">The sequence shown here is derived from an EMBL/GenBank/DDBJ whole genome shotgun (WGS) entry which is preliminary data.</text>
</comment>